<proteinExistence type="predicted"/>
<protein>
    <submittedName>
        <fullName evidence="2">DUF4274 domain-containing protein</fullName>
    </submittedName>
</protein>
<comment type="caution">
    <text evidence="2">The sequence shown here is derived from an EMBL/GenBank/DDBJ whole genome shotgun (WGS) entry which is preliminary data.</text>
</comment>
<evidence type="ECO:0000259" key="1">
    <source>
        <dbReference type="Pfam" id="PF14096"/>
    </source>
</evidence>
<accession>A0A4Z0MLX0</accession>
<gene>
    <name evidence="2" type="ORF">EU557_10610</name>
</gene>
<name>A0A4Z0MLX0_9BACT</name>
<dbReference type="AlphaFoldDB" id="A0A4Z0MLX0"/>
<dbReference type="RefSeq" id="WP_135530443.1">
    <property type="nucleotide sequence ID" value="NZ_SRKZ01000003.1"/>
</dbReference>
<keyword evidence="3" id="KW-1185">Reference proteome</keyword>
<dbReference type="Proteomes" id="UP000298284">
    <property type="component" value="Unassembled WGS sequence"/>
</dbReference>
<organism evidence="2 3">
    <name type="scientific">Hymenobacter wooponensis</name>
    <dbReference type="NCBI Taxonomy" id="1525360"/>
    <lineage>
        <taxon>Bacteria</taxon>
        <taxon>Pseudomonadati</taxon>
        <taxon>Bacteroidota</taxon>
        <taxon>Cytophagia</taxon>
        <taxon>Cytophagales</taxon>
        <taxon>Hymenobacteraceae</taxon>
        <taxon>Hymenobacter</taxon>
    </lineage>
</organism>
<dbReference type="InterPro" id="IPR025369">
    <property type="entry name" value="DUF4274"/>
</dbReference>
<dbReference type="Pfam" id="PF14096">
    <property type="entry name" value="DUF4274"/>
    <property type="match status" value="1"/>
</dbReference>
<evidence type="ECO:0000313" key="2">
    <source>
        <dbReference type="EMBL" id="TGD80288.1"/>
    </source>
</evidence>
<sequence length="160" mass="18899">MDYSVSEERAQLLADKLFQFSFEEREPDKEFFDSLTNPVELHLIAGVYNWDDGMEVLLWIIDNPICDKATAAMIFWHAQPSYYTEFATEQEATYDADVYRLLRKIMTNWEVGFYRTNLISYDPRQDVKAEPIDSTYPNPKWSIPDYIKQPQVGQFPVELY</sequence>
<feature type="domain" description="DUF4274" evidence="1">
    <location>
        <begin position="37"/>
        <end position="108"/>
    </location>
</feature>
<evidence type="ECO:0000313" key="3">
    <source>
        <dbReference type="Proteomes" id="UP000298284"/>
    </source>
</evidence>
<dbReference type="OrthoDB" id="269804at2"/>
<reference evidence="2 3" key="1">
    <citation type="submission" date="2019-04" db="EMBL/GenBank/DDBJ databases">
        <authorList>
            <person name="Feng G."/>
            <person name="Zhang J."/>
            <person name="Zhu H."/>
        </authorList>
    </citation>
    <scope>NUCLEOTIDE SEQUENCE [LARGE SCALE GENOMIC DNA]</scope>
    <source>
        <strain evidence="2 3">JCM 19491</strain>
    </source>
</reference>
<dbReference type="EMBL" id="SRKZ01000003">
    <property type="protein sequence ID" value="TGD80288.1"/>
    <property type="molecule type" value="Genomic_DNA"/>
</dbReference>